<evidence type="ECO:0000313" key="3">
    <source>
        <dbReference type="Proteomes" id="UP000703269"/>
    </source>
</evidence>
<protein>
    <submittedName>
        <fullName evidence="2">Uncharacterized protein</fullName>
    </submittedName>
</protein>
<organism evidence="2 3">
    <name type="scientific">Phanerochaete sordida</name>
    <dbReference type="NCBI Taxonomy" id="48140"/>
    <lineage>
        <taxon>Eukaryota</taxon>
        <taxon>Fungi</taxon>
        <taxon>Dikarya</taxon>
        <taxon>Basidiomycota</taxon>
        <taxon>Agaricomycotina</taxon>
        <taxon>Agaricomycetes</taxon>
        <taxon>Polyporales</taxon>
        <taxon>Phanerochaetaceae</taxon>
        <taxon>Phanerochaete</taxon>
    </lineage>
</organism>
<evidence type="ECO:0000256" key="1">
    <source>
        <dbReference type="SAM" id="MobiDB-lite"/>
    </source>
</evidence>
<accession>A0A9P3GXL0</accession>
<evidence type="ECO:0000313" key="2">
    <source>
        <dbReference type="EMBL" id="GJF00490.1"/>
    </source>
</evidence>
<name>A0A9P3GXL0_9APHY</name>
<keyword evidence="3" id="KW-1185">Reference proteome</keyword>
<feature type="region of interest" description="Disordered" evidence="1">
    <location>
        <begin position="16"/>
        <end position="35"/>
    </location>
</feature>
<gene>
    <name evidence="2" type="ORF">PsYK624_167790</name>
</gene>
<reference evidence="2 3" key="1">
    <citation type="submission" date="2021-08" db="EMBL/GenBank/DDBJ databases">
        <title>Draft Genome Sequence of Phanerochaete sordida strain YK-624.</title>
        <authorList>
            <person name="Mori T."/>
            <person name="Dohra H."/>
            <person name="Suzuki T."/>
            <person name="Kawagishi H."/>
            <person name="Hirai H."/>
        </authorList>
    </citation>
    <scope>NUCLEOTIDE SEQUENCE [LARGE SCALE GENOMIC DNA]</scope>
    <source>
        <strain evidence="2 3">YK-624</strain>
    </source>
</reference>
<sequence>MNRSLDGIKFRLGSTEPRYSIGHKEVPNERADDPQAQQPQYVLRGTACLRDNQSLGDHLVAPELRQGVDVIHQGVALRCGCDVSAHLVRASHRRQ</sequence>
<proteinExistence type="predicted"/>
<feature type="compositionally biased region" description="Basic and acidic residues" evidence="1">
    <location>
        <begin position="22"/>
        <end position="33"/>
    </location>
</feature>
<dbReference type="EMBL" id="BPQB01000159">
    <property type="protein sequence ID" value="GJF00490.1"/>
    <property type="molecule type" value="Genomic_DNA"/>
</dbReference>
<dbReference type="AlphaFoldDB" id="A0A9P3GXL0"/>
<dbReference type="Proteomes" id="UP000703269">
    <property type="component" value="Unassembled WGS sequence"/>
</dbReference>
<comment type="caution">
    <text evidence="2">The sequence shown here is derived from an EMBL/GenBank/DDBJ whole genome shotgun (WGS) entry which is preliminary data.</text>
</comment>